<evidence type="ECO:0000313" key="2">
    <source>
        <dbReference type="Proteomes" id="UP001174909"/>
    </source>
</evidence>
<feature type="non-terminal residue" evidence="1">
    <location>
        <position position="1"/>
    </location>
</feature>
<evidence type="ECO:0000313" key="1">
    <source>
        <dbReference type="EMBL" id="CAI7990806.1"/>
    </source>
</evidence>
<name>A0AA35QT79_GEOBA</name>
<reference evidence="1" key="1">
    <citation type="submission" date="2023-03" db="EMBL/GenBank/DDBJ databases">
        <authorList>
            <person name="Steffen K."/>
            <person name="Cardenas P."/>
        </authorList>
    </citation>
    <scope>NUCLEOTIDE SEQUENCE</scope>
</reference>
<keyword evidence="2" id="KW-1185">Reference proteome</keyword>
<accession>A0AA35QT79</accession>
<proteinExistence type="predicted"/>
<organism evidence="1 2">
    <name type="scientific">Geodia barretti</name>
    <name type="common">Barrett's horny sponge</name>
    <dbReference type="NCBI Taxonomy" id="519541"/>
    <lineage>
        <taxon>Eukaryota</taxon>
        <taxon>Metazoa</taxon>
        <taxon>Porifera</taxon>
        <taxon>Demospongiae</taxon>
        <taxon>Heteroscleromorpha</taxon>
        <taxon>Tetractinellida</taxon>
        <taxon>Astrophorina</taxon>
        <taxon>Geodiidae</taxon>
        <taxon>Geodia</taxon>
    </lineage>
</organism>
<dbReference type="Proteomes" id="UP001174909">
    <property type="component" value="Unassembled WGS sequence"/>
</dbReference>
<gene>
    <name evidence="1" type="ORF">GBAR_LOCUS551</name>
</gene>
<protein>
    <submittedName>
        <fullName evidence="1">Uncharacterized protein</fullName>
    </submittedName>
</protein>
<comment type="caution">
    <text evidence="1">The sequence shown here is derived from an EMBL/GenBank/DDBJ whole genome shotgun (WGS) entry which is preliminary data.</text>
</comment>
<dbReference type="AlphaFoldDB" id="A0AA35QT79"/>
<dbReference type="EMBL" id="CASHTH010000083">
    <property type="protein sequence ID" value="CAI7990806.1"/>
    <property type="molecule type" value="Genomic_DNA"/>
</dbReference>
<sequence length="93" mass="10374">MADIVYDAKTTEVSYRLLHMKIRAIQITRVSWTPPPPPAVPETTCTAFLRPIPSDCFLGNGAPQTPSVHHQPPNIYQLITYVRVCVPACEKIT</sequence>